<dbReference type="AlphaFoldDB" id="A0A317DSS5"/>
<sequence>MNTPRQTVWTEIGTPAASADTEAVSQLVLGERQSRDRGWWEEMAECFAPEAVIDMSWFTGSAHDFVRQTRLRTADGVWGRHRLSPPAVRVNGDRSWAELALGIEFPITVAGVAADLVSYCRSQYRARRIDGTWRITRITSIYERDTLTPAMPATRLDIDPADLSGYRASYRCLAWYFQRLVSGTEM</sequence>
<feature type="domain" description="SnoaL-like" evidence="1">
    <location>
        <begin position="18"/>
        <end position="138"/>
    </location>
</feature>
<dbReference type="SUPFAM" id="SSF54427">
    <property type="entry name" value="NTF2-like"/>
    <property type="match status" value="1"/>
</dbReference>
<dbReference type="EMBL" id="QGKS01000047">
    <property type="protein sequence ID" value="PWR17412.1"/>
    <property type="molecule type" value="Genomic_DNA"/>
</dbReference>
<evidence type="ECO:0000313" key="3">
    <source>
        <dbReference type="Proteomes" id="UP000246050"/>
    </source>
</evidence>
<evidence type="ECO:0000313" key="2">
    <source>
        <dbReference type="EMBL" id="PWR17412.1"/>
    </source>
</evidence>
<dbReference type="Gene3D" id="3.10.450.50">
    <property type="match status" value="1"/>
</dbReference>
<proteinExistence type="predicted"/>
<comment type="caution">
    <text evidence="2">The sequence shown here is derived from an EMBL/GenBank/DDBJ whole genome shotgun (WGS) entry which is preliminary data.</text>
</comment>
<protein>
    <submittedName>
        <fullName evidence="2">Nuclear transport factor 2 family protein</fullName>
    </submittedName>
</protein>
<name>A0A317DSS5_9ACTN</name>
<dbReference type="Proteomes" id="UP000246050">
    <property type="component" value="Unassembled WGS sequence"/>
</dbReference>
<accession>A0A317DSS5</accession>
<dbReference type="Pfam" id="PF13577">
    <property type="entry name" value="SnoaL_4"/>
    <property type="match status" value="1"/>
</dbReference>
<dbReference type="InterPro" id="IPR032710">
    <property type="entry name" value="NTF2-like_dom_sf"/>
</dbReference>
<reference evidence="2 3" key="1">
    <citation type="submission" date="2018-05" db="EMBL/GenBank/DDBJ databases">
        <title>Micromonosporas from Atacama Desert.</title>
        <authorList>
            <person name="Carro L."/>
            <person name="Golinska P."/>
            <person name="Klenk H.-P."/>
            <person name="Goodfellow M."/>
        </authorList>
    </citation>
    <scope>NUCLEOTIDE SEQUENCE [LARGE SCALE GENOMIC DNA]</scope>
    <source>
        <strain evidence="2 3">4G51</strain>
    </source>
</reference>
<dbReference type="InterPro" id="IPR037401">
    <property type="entry name" value="SnoaL-like"/>
</dbReference>
<evidence type="ECO:0000259" key="1">
    <source>
        <dbReference type="Pfam" id="PF13577"/>
    </source>
</evidence>
<gene>
    <name evidence="2" type="ORF">DKT69_00325</name>
</gene>
<organism evidence="2 3">
    <name type="scientific">Micromonospora sicca</name>
    <dbReference type="NCBI Taxonomy" id="2202420"/>
    <lineage>
        <taxon>Bacteria</taxon>
        <taxon>Bacillati</taxon>
        <taxon>Actinomycetota</taxon>
        <taxon>Actinomycetes</taxon>
        <taxon>Micromonosporales</taxon>
        <taxon>Micromonosporaceae</taxon>
        <taxon>Micromonospora</taxon>
    </lineage>
</organism>